<feature type="binding site" evidence="10">
    <location>
        <position position="78"/>
    </location>
    <ligand>
        <name>Na(+)</name>
        <dbReference type="ChEBI" id="CHEBI:29101"/>
        <note>structural</note>
    </ligand>
</feature>
<dbReference type="Proteomes" id="UP000487882">
    <property type="component" value="Unassembled WGS sequence"/>
</dbReference>
<dbReference type="PANTHER" id="PTHR28259:SF1">
    <property type="entry name" value="FLUORIDE EXPORT PROTEIN 1-RELATED"/>
    <property type="match status" value="1"/>
</dbReference>
<keyword evidence="3 10" id="KW-0812">Transmembrane</keyword>
<keyword evidence="5 10" id="KW-0472">Membrane</keyword>
<comment type="catalytic activity">
    <reaction evidence="8">
        <text>fluoride(in) = fluoride(out)</text>
        <dbReference type="Rhea" id="RHEA:76159"/>
        <dbReference type="ChEBI" id="CHEBI:17051"/>
    </reaction>
    <physiologicalReaction direction="left-to-right" evidence="8">
        <dbReference type="Rhea" id="RHEA:76160"/>
    </physiologicalReaction>
</comment>
<evidence type="ECO:0000256" key="2">
    <source>
        <dbReference type="ARBA" id="ARBA00022475"/>
    </source>
</evidence>
<evidence type="ECO:0000256" key="10">
    <source>
        <dbReference type="HAMAP-Rule" id="MF_00454"/>
    </source>
</evidence>
<proteinExistence type="inferred from homology"/>
<name>A0A7K1J6H4_9BIFI</name>
<sequence length="125" mass="12963">MTWVNILCVAVGGFAGGCTRSAVSSWLNRSEARIPYGTLAVNLAGSFILGIMLALTGLGMLGAPWKALIVTGFCGGLTTFSTFTSEVYALFDGKHPTRAWVYWLGSVALGVALVAAGFAVTRGLA</sequence>
<keyword evidence="6 10" id="KW-0407">Ion channel</keyword>
<dbReference type="Pfam" id="PF02537">
    <property type="entry name" value="CRCB"/>
    <property type="match status" value="1"/>
</dbReference>
<feature type="transmembrane region" description="Helical" evidence="10">
    <location>
        <begin position="67"/>
        <end position="88"/>
    </location>
</feature>
<evidence type="ECO:0000256" key="9">
    <source>
        <dbReference type="ARBA" id="ARBA00049940"/>
    </source>
</evidence>
<keyword evidence="12" id="KW-1185">Reference proteome</keyword>
<reference evidence="11 12" key="1">
    <citation type="submission" date="2019-09" db="EMBL/GenBank/DDBJ databases">
        <title>Bifidobacterium canis sp. nov., isolated from the digestive tract of German Shepherd dog puppy.</title>
        <authorList>
            <person name="Bunesova V."/>
        </authorList>
    </citation>
    <scope>NUCLEOTIDE SEQUENCE [LARGE SCALE GENOMIC DNA]</scope>
    <source>
        <strain evidence="11 12">GSD1FS</strain>
    </source>
</reference>
<dbReference type="EMBL" id="WNLP01000008">
    <property type="protein sequence ID" value="MUH60177.1"/>
    <property type="molecule type" value="Genomic_DNA"/>
</dbReference>
<dbReference type="GO" id="GO:0005886">
    <property type="term" value="C:plasma membrane"/>
    <property type="evidence" value="ECO:0007669"/>
    <property type="project" value="UniProtKB-SubCell"/>
</dbReference>
<evidence type="ECO:0000256" key="6">
    <source>
        <dbReference type="ARBA" id="ARBA00023303"/>
    </source>
</evidence>
<evidence type="ECO:0000256" key="1">
    <source>
        <dbReference type="ARBA" id="ARBA00004651"/>
    </source>
</evidence>
<dbReference type="HAMAP" id="MF_00454">
    <property type="entry name" value="FluC"/>
    <property type="match status" value="1"/>
</dbReference>
<keyword evidence="2 10" id="KW-1003">Cell membrane</keyword>
<gene>
    <name evidence="10" type="primary">fluC</name>
    <name evidence="10" type="synonym">crcB</name>
    <name evidence="11" type="ORF">GSD1FS_1534</name>
</gene>
<organism evidence="11 12">
    <name type="scientific">Bifidobacterium canis</name>
    <dbReference type="NCBI Taxonomy" id="2610880"/>
    <lineage>
        <taxon>Bacteria</taxon>
        <taxon>Bacillati</taxon>
        <taxon>Actinomycetota</taxon>
        <taxon>Actinomycetes</taxon>
        <taxon>Bifidobacteriales</taxon>
        <taxon>Bifidobacteriaceae</taxon>
        <taxon>Bifidobacterium</taxon>
    </lineage>
</organism>
<comment type="subcellular location">
    <subcellularLocation>
        <location evidence="1 10">Cell membrane</location>
        <topology evidence="1 10">Multi-pass membrane protein</topology>
    </subcellularLocation>
</comment>
<dbReference type="PANTHER" id="PTHR28259">
    <property type="entry name" value="FLUORIDE EXPORT PROTEIN 1-RELATED"/>
    <property type="match status" value="1"/>
</dbReference>
<comment type="activity regulation">
    <text evidence="10">Na(+) is not transported, but it plays an essential structural role and its presence is essential for fluoride channel function.</text>
</comment>
<comment type="similarity">
    <text evidence="7 10">Belongs to the fluoride channel Fluc/FEX (TC 1.A.43) family.</text>
</comment>
<dbReference type="GO" id="GO:0140114">
    <property type="term" value="P:cellular detoxification of fluoride"/>
    <property type="evidence" value="ECO:0007669"/>
    <property type="project" value="UniProtKB-UniRule"/>
</dbReference>
<feature type="binding site" evidence="10">
    <location>
        <position position="75"/>
    </location>
    <ligand>
        <name>Na(+)</name>
        <dbReference type="ChEBI" id="CHEBI:29101"/>
        <note>structural</note>
    </ligand>
</feature>
<dbReference type="InterPro" id="IPR003691">
    <property type="entry name" value="FluC"/>
</dbReference>
<protein>
    <recommendedName>
        <fullName evidence="10">Fluoride-specific ion channel FluC</fullName>
    </recommendedName>
</protein>
<feature type="transmembrane region" description="Helical" evidence="10">
    <location>
        <begin position="100"/>
        <end position="120"/>
    </location>
</feature>
<dbReference type="NCBIfam" id="TIGR00494">
    <property type="entry name" value="crcB"/>
    <property type="match status" value="1"/>
</dbReference>
<comment type="function">
    <text evidence="9 10">Fluoride-specific ion channel. Important for reducing fluoride concentration in the cell, thus reducing its toxicity.</text>
</comment>
<keyword evidence="10" id="KW-0406">Ion transport</keyword>
<keyword evidence="10" id="KW-0813">Transport</keyword>
<comment type="caution">
    <text evidence="11">The sequence shown here is derived from an EMBL/GenBank/DDBJ whole genome shotgun (WGS) entry which is preliminary data.</text>
</comment>
<evidence type="ECO:0000256" key="8">
    <source>
        <dbReference type="ARBA" id="ARBA00035585"/>
    </source>
</evidence>
<evidence type="ECO:0000313" key="12">
    <source>
        <dbReference type="Proteomes" id="UP000487882"/>
    </source>
</evidence>
<feature type="transmembrane region" description="Helical" evidence="10">
    <location>
        <begin position="37"/>
        <end position="55"/>
    </location>
</feature>
<keyword evidence="10" id="KW-0915">Sodium</keyword>
<dbReference type="GO" id="GO:0046872">
    <property type="term" value="F:metal ion binding"/>
    <property type="evidence" value="ECO:0007669"/>
    <property type="project" value="UniProtKB-KW"/>
</dbReference>
<evidence type="ECO:0000256" key="4">
    <source>
        <dbReference type="ARBA" id="ARBA00022989"/>
    </source>
</evidence>
<keyword evidence="4 10" id="KW-1133">Transmembrane helix</keyword>
<keyword evidence="10" id="KW-0479">Metal-binding</keyword>
<evidence type="ECO:0000313" key="11">
    <source>
        <dbReference type="EMBL" id="MUH60177.1"/>
    </source>
</evidence>
<evidence type="ECO:0000256" key="7">
    <source>
        <dbReference type="ARBA" id="ARBA00035120"/>
    </source>
</evidence>
<evidence type="ECO:0000256" key="5">
    <source>
        <dbReference type="ARBA" id="ARBA00023136"/>
    </source>
</evidence>
<dbReference type="AlphaFoldDB" id="A0A7K1J6H4"/>
<dbReference type="RefSeq" id="WP_155589034.1">
    <property type="nucleotide sequence ID" value="NZ_WNLP01000008.1"/>
</dbReference>
<evidence type="ECO:0000256" key="3">
    <source>
        <dbReference type="ARBA" id="ARBA00022692"/>
    </source>
</evidence>
<accession>A0A7K1J6H4</accession>
<dbReference type="GO" id="GO:0062054">
    <property type="term" value="F:fluoride channel activity"/>
    <property type="evidence" value="ECO:0007669"/>
    <property type="project" value="UniProtKB-UniRule"/>
</dbReference>